<proteinExistence type="predicted"/>
<dbReference type="AlphaFoldDB" id="A0A8J5I9X7"/>
<sequence>MGLCDDSTPIMAMEHPATAAVNERQFEIKRPNQIANDVAGNLFARMFPHLFPSGHRHPGEPRRVSVSVLE</sequence>
<accession>A0A8J5I9X7</accession>
<evidence type="ECO:0000313" key="1">
    <source>
        <dbReference type="EMBL" id="KAG6947451.1"/>
    </source>
</evidence>
<keyword evidence="2" id="KW-1185">Reference proteome</keyword>
<dbReference type="EMBL" id="JAENGY010001707">
    <property type="protein sequence ID" value="KAG6947451.1"/>
    <property type="molecule type" value="Genomic_DNA"/>
</dbReference>
<name>A0A8J5I9X7_9STRA</name>
<protein>
    <submittedName>
        <fullName evidence="1">Uncharacterized protein</fullName>
    </submittedName>
</protein>
<evidence type="ECO:0000313" key="2">
    <source>
        <dbReference type="Proteomes" id="UP000709295"/>
    </source>
</evidence>
<comment type="caution">
    <text evidence="1">The sequence shown here is derived from an EMBL/GenBank/DDBJ whole genome shotgun (WGS) entry which is preliminary data.</text>
</comment>
<feature type="non-terminal residue" evidence="1">
    <location>
        <position position="70"/>
    </location>
</feature>
<organism evidence="1 2">
    <name type="scientific">Phytophthora aleatoria</name>
    <dbReference type="NCBI Taxonomy" id="2496075"/>
    <lineage>
        <taxon>Eukaryota</taxon>
        <taxon>Sar</taxon>
        <taxon>Stramenopiles</taxon>
        <taxon>Oomycota</taxon>
        <taxon>Peronosporomycetes</taxon>
        <taxon>Peronosporales</taxon>
        <taxon>Peronosporaceae</taxon>
        <taxon>Phytophthora</taxon>
    </lineage>
</organism>
<gene>
    <name evidence="1" type="ORF">JG688_00015555</name>
</gene>
<dbReference type="Proteomes" id="UP000709295">
    <property type="component" value="Unassembled WGS sequence"/>
</dbReference>
<reference evidence="1" key="1">
    <citation type="submission" date="2021-01" db="EMBL/GenBank/DDBJ databases">
        <title>Phytophthora aleatoria, a newly-described species from Pinus radiata is distinct from Phytophthora cactorum isolates based on comparative genomics.</title>
        <authorList>
            <person name="Mcdougal R."/>
            <person name="Panda P."/>
            <person name="Williams N."/>
            <person name="Studholme D.J."/>
        </authorList>
    </citation>
    <scope>NUCLEOTIDE SEQUENCE</scope>
    <source>
        <strain evidence="1">NZFS 4037</strain>
    </source>
</reference>